<feature type="compositionally biased region" description="Polar residues" evidence="1">
    <location>
        <begin position="1"/>
        <end position="30"/>
    </location>
</feature>
<evidence type="ECO:0000256" key="1">
    <source>
        <dbReference type="SAM" id="MobiDB-lite"/>
    </source>
</evidence>
<name>A0A4Z2G0M0_9TELE</name>
<protein>
    <submittedName>
        <fullName evidence="2">Uncharacterized protein</fullName>
    </submittedName>
</protein>
<feature type="region of interest" description="Disordered" evidence="1">
    <location>
        <begin position="1"/>
        <end position="43"/>
    </location>
</feature>
<proteinExistence type="predicted"/>
<gene>
    <name evidence="2" type="ORF">EYF80_043761</name>
</gene>
<keyword evidence="3" id="KW-1185">Reference proteome</keyword>
<dbReference type="EMBL" id="SRLO01000811">
    <property type="protein sequence ID" value="TNN46062.1"/>
    <property type="molecule type" value="Genomic_DNA"/>
</dbReference>
<accession>A0A4Z2G0M0</accession>
<reference evidence="2 3" key="1">
    <citation type="submission" date="2019-03" db="EMBL/GenBank/DDBJ databases">
        <title>First draft genome of Liparis tanakae, snailfish: a comprehensive survey of snailfish specific genes.</title>
        <authorList>
            <person name="Kim W."/>
            <person name="Song I."/>
            <person name="Jeong J.-H."/>
            <person name="Kim D."/>
            <person name="Kim S."/>
            <person name="Ryu S."/>
            <person name="Song J.Y."/>
            <person name="Lee S.K."/>
        </authorList>
    </citation>
    <scope>NUCLEOTIDE SEQUENCE [LARGE SCALE GENOMIC DNA]</scope>
    <source>
        <tissue evidence="2">Muscle</tissue>
    </source>
</reference>
<evidence type="ECO:0000313" key="3">
    <source>
        <dbReference type="Proteomes" id="UP000314294"/>
    </source>
</evidence>
<sequence>MAEAACSSSVTQTSKDTASQRGSAPRSSLQPCPRASGKRRKTCPMFSGLLKGRQMEEALDLH</sequence>
<evidence type="ECO:0000313" key="2">
    <source>
        <dbReference type="EMBL" id="TNN46062.1"/>
    </source>
</evidence>
<organism evidence="2 3">
    <name type="scientific">Liparis tanakae</name>
    <name type="common">Tanaka's snailfish</name>
    <dbReference type="NCBI Taxonomy" id="230148"/>
    <lineage>
        <taxon>Eukaryota</taxon>
        <taxon>Metazoa</taxon>
        <taxon>Chordata</taxon>
        <taxon>Craniata</taxon>
        <taxon>Vertebrata</taxon>
        <taxon>Euteleostomi</taxon>
        <taxon>Actinopterygii</taxon>
        <taxon>Neopterygii</taxon>
        <taxon>Teleostei</taxon>
        <taxon>Neoteleostei</taxon>
        <taxon>Acanthomorphata</taxon>
        <taxon>Eupercaria</taxon>
        <taxon>Perciformes</taxon>
        <taxon>Cottioidei</taxon>
        <taxon>Cottales</taxon>
        <taxon>Liparidae</taxon>
        <taxon>Liparis</taxon>
    </lineage>
</organism>
<dbReference type="Proteomes" id="UP000314294">
    <property type="component" value="Unassembled WGS sequence"/>
</dbReference>
<comment type="caution">
    <text evidence="2">The sequence shown here is derived from an EMBL/GenBank/DDBJ whole genome shotgun (WGS) entry which is preliminary data.</text>
</comment>
<dbReference type="AlphaFoldDB" id="A0A4Z2G0M0"/>